<accession>F2DRM9</accession>
<protein>
    <submittedName>
        <fullName evidence="1">Predicted protein</fullName>
    </submittedName>
</protein>
<reference evidence="1" key="1">
    <citation type="journal article" date="2011" name="Plant Physiol.">
        <title>Comprehensive sequence analysis of 24,783 barley full-length cDNAs derived from 12 clone libraries.</title>
        <authorList>
            <person name="Matsumoto T."/>
            <person name="Tanaka T."/>
            <person name="Sakai H."/>
            <person name="Amano N."/>
            <person name="Kanamori H."/>
            <person name="Kurita K."/>
            <person name="Kikuta A."/>
            <person name="Kamiya K."/>
            <person name="Yamamoto M."/>
            <person name="Ikawa H."/>
            <person name="Fujii N."/>
            <person name="Hori K."/>
            <person name="Itoh T."/>
            <person name="Sato K."/>
        </authorList>
    </citation>
    <scope>NUCLEOTIDE SEQUENCE</scope>
    <source>
        <tissue evidence="1">Shoot and root</tissue>
    </source>
</reference>
<sequence length="33" mass="3994">MAELRKYLHDKEDSFTSVILRLKRYEDLSEPPI</sequence>
<dbReference type="AlphaFoldDB" id="F2DRM9"/>
<proteinExistence type="evidence at transcript level"/>
<evidence type="ECO:0000313" key="1">
    <source>
        <dbReference type="EMBL" id="BAJ97750.1"/>
    </source>
</evidence>
<name>F2DRM9_HORVV</name>
<organism evidence="1">
    <name type="scientific">Hordeum vulgare subsp. vulgare</name>
    <name type="common">Domesticated barley</name>
    <dbReference type="NCBI Taxonomy" id="112509"/>
    <lineage>
        <taxon>Eukaryota</taxon>
        <taxon>Viridiplantae</taxon>
        <taxon>Streptophyta</taxon>
        <taxon>Embryophyta</taxon>
        <taxon>Tracheophyta</taxon>
        <taxon>Spermatophyta</taxon>
        <taxon>Magnoliopsida</taxon>
        <taxon>Liliopsida</taxon>
        <taxon>Poales</taxon>
        <taxon>Poaceae</taxon>
        <taxon>BOP clade</taxon>
        <taxon>Pooideae</taxon>
        <taxon>Triticodae</taxon>
        <taxon>Triticeae</taxon>
        <taxon>Hordeinae</taxon>
        <taxon>Hordeum</taxon>
    </lineage>
</organism>
<dbReference type="EMBL" id="AK366547">
    <property type="protein sequence ID" value="BAJ97750.1"/>
    <property type="molecule type" value="mRNA"/>
</dbReference>